<sequence length="66" mass="7587">MVGTSPMYDQHELAQVVVKRRVVLPHQDMDLEESGDSNSSKKHLVLEPRHPHLLGWHEQPVKTIPQ</sequence>
<comment type="caution">
    <text evidence="1">The sequence shown here is derived from an EMBL/GenBank/DDBJ whole genome shotgun (WGS) entry which is preliminary data.</text>
</comment>
<dbReference type="EMBL" id="BARS01038363">
    <property type="protein sequence ID" value="GAG21759.1"/>
    <property type="molecule type" value="Genomic_DNA"/>
</dbReference>
<evidence type="ECO:0000313" key="1">
    <source>
        <dbReference type="EMBL" id="GAG21759.1"/>
    </source>
</evidence>
<organism evidence="1">
    <name type="scientific">marine sediment metagenome</name>
    <dbReference type="NCBI Taxonomy" id="412755"/>
    <lineage>
        <taxon>unclassified sequences</taxon>
        <taxon>metagenomes</taxon>
        <taxon>ecological metagenomes</taxon>
    </lineage>
</organism>
<accession>X0VTK2</accession>
<dbReference type="AlphaFoldDB" id="X0VTK2"/>
<name>X0VTK2_9ZZZZ</name>
<proteinExistence type="predicted"/>
<gene>
    <name evidence="1" type="ORF">S01H1_58712</name>
</gene>
<reference evidence="1" key="1">
    <citation type="journal article" date="2014" name="Front. Microbiol.">
        <title>High frequency of phylogenetically diverse reductive dehalogenase-homologous genes in deep subseafloor sedimentary metagenomes.</title>
        <authorList>
            <person name="Kawai M."/>
            <person name="Futagami T."/>
            <person name="Toyoda A."/>
            <person name="Takaki Y."/>
            <person name="Nishi S."/>
            <person name="Hori S."/>
            <person name="Arai W."/>
            <person name="Tsubouchi T."/>
            <person name="Morono Y."/>
            <person name="Uchiyama I."/>
            <person name="Ito T."/>
            <person name="Fujiyama A."/>
            <person name="Inagaki F."/>
            <person name="Takami H."/>
        </authorList>
    </citation>
    <scope>NUCLEOTIDE SEQUENCE</scope>
    <source>
        <strain evidence="1">Expedition CK06-06</strain>
    </source>
</reference>
<protein>
    <submittedName>
        <fullName evidence="1">Uncharacterized protein</fullName>
    </submittedName>
</protein>